<name>A0A4P7QEG0_9CORY</name>
<sequence precursor="true">MTPTHTTCGIMTAVLASATLTACSTTSADEQQNSQSQPAHQTAAVSSEPSTTDTAEEDARPPFPELGPFDPNLRGEDMPDPCTWATPEIMAELGYTDVMESEVFTDFRDCAYSHRDEEGNPTNRVVTFSMNNTASAHFPGATLAKSTVPGLYRTPDELFDFNGYSSVDTTKGMFEVGVSRFDVNEQELQREAQEILEFVYERSK</sequence>
<evidence type="ECO:0000256" key="2">
    <source>
        <dbReference type="SAM" id="SignalP"/>
    </source>
</evidence>
<dbReference type="KEGG" id="cee:CENDO_02805"/>
<protein>
    <recommendedName>
        <fullName evidence="5">DUF3558 domain-containing protein</fullName>
    </recommendedName>
</protein>
<feature type="chain" id="PRO_5020299553" description="DUF3558 domain-containing protein" evidence="2">
    <location>
        <begin position="29"/>
        <end position="204"/>
    </location>
</feature>
<reference evidence="3 4" key="1">
    <citation type="submission" date="2019-04" db="EMBL/GenBank/DDBJ databases">
        <title>Corynebacterium endometrii sp. nov., isolated from the uterus of a cow with endometritis.</title>
        <authorList>
            <person name="Ballas P."/>
            <person name="Ruckert C."/>
            <person name="Wagener K."/>
            <person name="Drillich M."/>
            <person name="Kaempfer P."/>
            <person name="Busse H.-J."/>
            <person name="Ehling-Schulz M."/>
        </authorList>
    </citation>
    <scope>NUCLEOTIDE SEQUENCE [LARGE SCALE GENOMIC DNA]</scope>
    <source>
        <strain evidence="3 4">LMM-1653</strain>
    </source>
</reference>
<feature type="region of interest" description="Disordered" evidence="1">
    <location>
        <begin position="24"/>
        <end position="84"/>
    </location>
</feature>
<dbReference type="Proteomes" id="UP000296352">
    <property type="component" value="Chromosome"/>
</dbReference>
<gene>
    <name evidence="3" type="ORF">CENDO_02805</name>
</gene>
<feature type="signal peptide" evidence="2">
    <location>
        <begin position="1"/>
        <end position="28"/>
    </location>
</feature>
<proteinExistence type="predicted"/>
<evidence type="ECO:0000313" key="4">
    <source>
        <dbReference type="Proteomes" id="UP000296352"/>
    </source>
</evidence>
<organism evidence="3 4">
    <name type="scientific">Corynebacterium endometrii</name>
    <dbReference type="NCBI Taxonomy" id="2488819"/>
    <lineage>
        <taxon>Bacteria</taxon>
        <taxon>Bacillati</taxon>
        <taxon>Actinomycetota</taxon>
        <taxon>Actinomycetes</taxon>
        <taxon>Mycobacteriales</taxon>
        <taxon>Corynebacteriaceae</taxon>
        <taxon>Corynebacterium</taxon>
    </lineage>
</organism>
<evidence type="ECO:0008006" key="5">
    <source>
        <dbReference type="Google" id="ProtNLM"/>
    </source>
</evidence>
<accession>A0A4P7QEG0</accession>
<evidence type="ECO:0000256" key="1">
    <source>
        <dbReference type="SAM" id="MobiDB-lite"/>
    </source>
</evidence>
<keyword evidence="4" id="KW-1185">Reference proteome</keyword>
<keyword evidence="2" id="KW-0732">Signal</keyword>
<dbReference type="EMBL" id="CP039247">
    <property type="protein sequence ID" value="QCB27859.1"/>
    <property type="molecule type" value="Genomic_DNA"/>
</dbReference>
<dbReference type="AlphaFoldDB" id="A0A4P7QEG0"/>
<evidence type="ECO:0000313" key="3">
    <source>
        <dbReference type="EMBL" id="QCB27859.1"/>
    </source>
</evidence>
<feature type="compositionally biased region" description="Polar residues" evidence="1">
    <location>
        <begin position="29"/>
        <end position="53"/>
    </location>
</feature>